<dbReference type="Gene3D" id="2.30.30.210">
    <property type="entry name" value="Ribonuclease P/MRP, subunit p29"/>
    <property type="match status" value="1"/>
</dbReference>
<dbReference type="SMART" id="SM00538">
    <property type="entry name" value="POP4"/>
    <property type="match status" value="1"/>
</dbReference>
<dbReference type="GO" id="GO:0000172">
    <property type="term" value="C:ribonuclease MRP complex"/>
    <property type="evidence" value="ECO:0007669"/>
    <property type="project" value="InterPro"/>
</dbReference>
<proteinExistence type="inferred from homology"/>
<dbReference type="OrthoDB" id="124041at2759"/>
<dbReference type="Pfam" id="PF01868">
    <property type="entry name" value="RNase_P-MRP_p29"/>
    <property type="match status" value="1"/>
</dbReference>
<dbReference type="InterPro" id="IPR016848">
    <property type="entry name" value="RNase_P/MRP_Rpp29-subunit"/>
</dbReference>
<comment type="similarity">
    <text evidence="2">Belongs to the eukaryotic/archaeal RNase P protein component 1 family.</text>
</comment>
<evidence type="ECO:0000313" key="3">
    <source>
        <dbReference type="EMBL" id="ODV84453.1"/>
    </source>
</evidence>
<comment type="subcellular location">
    <subcellularLocation>
        <location evidence="1">Nucleus</location>
    </subcellularLocation>
</comment>
<dbReference type="GO" id="GO:0033204">
    <property type="term" value="F:ribonuclease P RNA binding"/>
    <property type="evidence" value="ECO:0007669"/>
    <property type="project" value="InterPro"/>
</dbReference>
<dbReference type="InterPro" id="IPR023534">
    <property type="entry name" value="Rof/RNase_P-like"/>
</dbReference>
<sequence>MNKSNPIEHLLLSRCSKFHEDGEILKLLESRYSVDGTQKNFLVLQSTDGGVSRADIGKSKKKAKISLLSSIANETTNTNTKKRKDNKHNPLRTRNEFKSFITKNMKYQNLLVRRLKAMIKIDPNVLNNVNDITDLHICKNLLKFEDFLDMNMLWNDYIRELIGTSNNLNIIAAKLSTCEMVGSFIEVTHSECRDNIGARGIVIWESQYNFIMVIPRKDNWKADISLIKPTFSIKEQIGGLRLISKKNSRFKLTIGVGSSSSDEENRAPQDVLEFEIIGNRFLIKSNDRANRKFKSHAVQDINV</sequence>
<dbReference type="EMBL" id="KV453856">
    <property type="protein sequence ID" value="ODV84453.1"/>
    <property type="molecule type" value="Genomic_DNA"/>
</dbReference>
<reference evidence="4" key="1">
    <citation type="submission" date="2016-04" db="EMBL/GenBank/DDBJ databases">
        <title>Comparative genomics of biotechnologically important yeasts.</title>
        <authorList>
            <consortium name="DOE Joint Genome Institute"/>
            <person name="Riley R."/>
            <person name="Haridas S."/>
            <person name="Wolfe K.H."/>
            <person name="Lopes M.R."/>
            <person name="Hittinger C.T."/>
            <person name="Goker M."/>
            <person name="Salamov A."/>
            <person name="Wisecaver J."/>
            <person name="Long T.M."/>
            <person name="Aerts A.L."/>
            <person name="Barry K."/>
            <person name="Choi C."/>
            <person name="Clum A."/>
            <person name="Coughlan A.Y."/>
            <person name="Deshpande S."/>
            <person name="Douglass A.P."/>
            <person name="Hanson S.J."/>
            <person name="Klenk H.-P."/>
            <person name="Labutti K."/>
            <person name="Lapidus A."/>
            <person name="Lindquist E."/>
            <person name="Lipzen A."/>
            <person name="Meier-Kolthoff J.P."/>
            <person name="Ohm R.A."/>
            <person name="Otillar R.P."/>
            <person name="Pangilinan J."/>
            <person name="Peng Y."/>
            <person name="Rokas A."/>
            <person name="Rosa C.A."/>
            <person name="Scheuner C."/>
            <person name="Sibirny A.A."/>
            <person name="Slot J.C."/>
            <person name="Stielow J.B."/>
            <person name="Sun H."/>
            <person name="Kurtzman C.P."/>
            <person name="Blackwell M."/>
            <person name="Grigoriev I.V."/>
            <person name="Jeffries T.W."/>
        </authorList>
    </citation>
    <scope>NUCLEOTIDE SEQUENCE [LARGE SCALE GENOMIC DNA]</scope>
    <source>
        <strain evidence="4">NRRL YB-2248</strain>
    </source>
</reference>
<dbReference type="SUPFAM" id="SSF101744">
    <property type="entry name" value="Rof/RNase P subunit-like"/>
    <property type="match status" value="1"/>
</dbReference>
<evidence type="ECO:0000313" key="4">
    <source>
        <dbReference type="Proteomes" id="UP000094801"/>
    </source>
</evidence>
<gene>
    <name evidence="3" type="ORF">CANARDRAFT_8441</name>
</gene>
<dbReference type="Proteomes" id="UP000094801">
    <property type="component" value="Unassembled WGS sequence"/>
</dbReference>
<organism evidence="3 4">
    <name type="scientific">[Candida] arabinofermentans NRRL YB-2248</name>
    <dbReference type="NCBI Taxonomy" id="983967"/>
    <lineage>
        <taxon>Eukaryota</taxon>
        <taxon>Fungi</taxon>
        <taxon>Dikarya</taxon>
        <taxon>Ascomycota</taxon>
        <taxon>Saccharomycotina</taxon>
        <taxon>Pichiomycetes</taxon>
        <taxon>Pichiales</taxon>
        <taxon>Pichiaceae</taxon>
        <taxon>Ogataea</taxon>
        <taxon>Ogataea/Candida clade</taxon>
    </lineage>
</organism>
<dbReference type="GO" id="GO:0001682">
    <property type="term" value="P:tRNA 5'-leader removal"/>
    <property type="evidence" value="ECO:0007669"/>
    <property type="project" value="InterPro"/>
</dbReference>
<dbReference type="PANTHER" id="PTHR13348">
    <property type="entry name" value="RIBONUCLEASE P SUBUNIT P29"/>
    <property type="match status" value="1"/>
</dbReference>
<keyword evidence="4" id="KW-1185">Reference proteome</keyword>
<dbReference type="PANTHER" id="PTHR13348:SF0">
    <property type="entry name" value="RIBONUCLEASE P PROTEIN SUBUNIT P29"/>
    <property type="match status" value="1"/>
</dbReference>
<name>A0A1E4SY80_9ASCO</name>
<dbReference type="InterPro" id="IPR002730">
    <property type="entry name" value="Rpp29/RNP1"/>
</dbReference>
<dbReference type="STRING" id="983967.A0A1E4SY80"/>
<dbReference type="GO" id="GO:0005634">
    <property type="term" value="C:nucleus"/>
    <property type="evidence" value="ECO:0007669"/>
    <property type="project" value="UniProtKB-SubCell"/>
</dbReference>
<dbReference type="AlphaFoldDB" id="A0A1E4SY80"/>
<dbReference type="InterPro" id="IPR036980">
    <property type="entry name" value="RNase_P/MRP_Rpp29_sf"/>
</dbReference>
<dbReference type="GO" id="GO:0006364">
    <property type="term" value="P:rRNA processing"/>
    <property type="evidence" value="ECO:0007669"/>
    <property type="project" value="TreeGrafter"/>
</dbReference>
<accession>A0A1E4SY80</accession>
<evidence type="ECO:0000256" key="1">
    <source>
        <dbReference type="ARBA" id="ARBA00004123"/>
    </source>
</evidence>
<protein>
    <submittedName>
        <fullName evidence="3">Uncharacterized protein</fullName>
    </submittedName>
</protein>
<evidence type="ECO:0000256" key="2">
    <source>
        <dbReference type="ARBA" id="ARBA00006181"/>
    </source>
</evidence>
<dbReference type="GO" id="GO:0030677">
    <property type="term" value="C:ribonuclease P complex"/>
    <property type="evidence" value="ECO:0007669"/>
    <property type="project" value="InterPro"/>
</dbReference>